<keyword evidence="3" id="KW-0067">ATP-binding</keyword>
<dbReference type="GO" id="GO:0008146">
    <property type="term" value="F:sulfotransferase activity"/>
    <property type="evidence" value="ECO:0007669"/>
    <property type="project" value="TreeGrafter"/>
</dbReference>
<dbReference type="EMBL" id="CP009248">
    <property type="protein sequence ID" value="APT90626.1"/>
    <property type="molecule type" value="Genomic_DNA"/>
</dbReference>
<dbReference type="SMART" id="SM00450">
    <property type="entry name" value="RHOD"/>
    <property type="match status" value="1"/>
</dbReference>
<dbReference type="SUPFAM" id="SSF69572">
    <property type="entry name" value="Activating enzymes of the ubiquitin-like proteins"/>
    <property type="match status" value="1"/>
</dbReference>
<evidence type="ECO:0000313" key="5">
    <source>
        <dbReference type="EMBL" id="APT90626.1"/>
    </source>
</evidence>
<proteinExistence type="predicted"/>
<dbReference type="PANTHER" id="PTHR10953:SF102">
    <property type="entry name" value="ADENYLYLTRANSFERASE AND SULFURTRANSFERASE MOCS3"/>
    <property type="match status" value="1"/>
</dbReference>
<dbReference type="Gene3D" id="3.40.50.720">
    <property type="entry name" value="NAD(P)-binding Rossmann-like Domain"/>
    <property type="match status" value="1"/>
</dbReference>
<dbReference type="OrthoDB" id="9804286at2"/>
<protein>
    <submittedName>
        <fullName evidence="5">Molybdopterin biosynthesis-like protein MoeZ</fullName>
    </submittedName>
</protein>
<accession>A0A1L7CXP1</accession>
<dbReference type="Pfam" id="PF00581">
    <property type="entry name" value="Rhodanese"/>
    <property type="match status" value="1"/>
</dbReference>
<dbReference type="RefSeq" id="WP_157118492.1">
    <property type="nucleotide sequence ID" value="NZ_CP009248.1"/>
</dbReference>
<evidence type="ECO:0000256" key="1">
    <source>
        <dbReference type="ARBA" id="ARBA00022679"/>
    </source>
</evidence>
<dbReference type="Proteomes" id="UP000185469">
    <property type="component" value="Chromosome"/>
</dbReference>
<dbReference type="CDD" id="cd00158">
    <property type="entry name" value="RHOD"/>
    <property type="match status" value="1"/>
</dbReference>
<reference evidence="5 6" key="1">
    <citation type="submission" date="2014-08" db="EMBL/GenBank/DDBJ databases">
        <title>Complete genome sequence of Corynebacterium sphenisci CECT 5990(T) (=DSM 44792(T)), isolated from healthy wild penguins.</title>
        <authorList>
            <person name="Ruckert C."/>
            <person name="Albersmeier A."/>
            <person name="Winkler A."/>
            <person name="Kalinowski J."/>
        </authorList>
    </citation>
    <scope>NUCLEOTIDE SEQUENCE [LARGE SCALE GENOMIC DNA]</scope>
    <source>
        <strain evidence="5 6">DSM 44792</strain>
    </source>
</reference>
<dbReference type="InterPro" id="IPR036873">
    <property type="entry name" value="Rhodanese-like_dom_sf"/>
</dbReference>
<evidence type="ECO:0000256" key="2">
    <source>
        <dbReference type="ARBA" id="ARBA00022741"/>
    </source>
</evidence>
<keyword evidence="2" id="KW-0547">Nucleotide-binding</keyword>
<dbReference type="GO" id="GO:0004792">
    <property type="term" value="F:thiosulfate-cyanide sulfurtransferase activity"/>
    <property type="evidence" value="ECO:0007669"/>
    <property type="project" value="TreeGrafter"/>
</dbReference>
<dbReference type="InterPro" id="IPR045886">
    <property type="entry name" value="ThiF/MoeB/HesA"/>
</dbReference>
<dbReference type="CDD" id="cd00757">
    <property type="entry name" value="ThiF_MoeB_HesA_family"/>
    <property type="match status" value="1"/>
</dbReference>
<dbReference type="InterPro" id="IPR035985">
    <property type="entry name" value="Ubiquitin-activating_enz"/>
</dbReference>
<keyword evidence="6" id="KW-1185">Reference proteome</keyword>
<dbReference type="InterPro" id="IPR000594">
    <property type="entry name" value="ThiF_NAD_FAD-bd"/>
</dbReference>
<dbReference type="GO" id="GO:0005524">
    <property type="term" value="F:ATP binding"/>
    <property type="evidence" value="ECO:0007669"/>
    <property type="project" value="UniProtKB-KW"/>
</dbReference>
<sequence length="390" mass="38967">MRALVEPGPPLTDAEAARYARHLSLPGLGPLGQRRLRAARVLVVGAGGLGSPILAYLGAAGVGRLTVIDDDVVEESNLQRQVLHRAADLGRPKAESAADAVRRLDPAARVTPVVGRLTADNAAALFADHDLVLDGADNFATRYLVADAGELTGTPVVWGTIDRYAGQVSVFWPGEGPLLRDLYPEQPDPDSVPSCAAGGVLGALVGLVGSTMAVEALKVLAGVGEPAVGRLLLIDALAARTRELAFAPDPDRTPATALAEVGAACPATAAPAPEPAPAAVGATALAAELAGPAAPVVVDVRDPGERAELPIPPARPVPLATILVEGWAALAGLPGCAGDRPAPVVLACRSGARSARALAALAADPATPAAAAPRVLAGGALAWAAGPGAG</sequence>
<keyword evidence="1" id="KW-0808">Transferase</keyword>
<dbReference type="STRING" id="1437874.CSPHI_05740"/>
<dbReference type="Gene3D" id="3.40.250.10">
    <property type="entry name" value="Rhodanese-like domain"/>
    <property type="match status" value="1"/>
</dbReference>
<dbReference type="GO" id="GO:0016779">
    <property type="term" value="F:nucleotidyltransferase activity"/>
    <property type="evidence" value="ECO:0007669"/>
    <property type="project" value="TreeGrafter"/>
</dbReference>
<dbReference type="SUPFAM" id="SSF52821">
    <property type="entry name" value="Rhodanese/Cell cycle control phosphatase"/>
    <property type="match status" value="1"/>
</dbReference>
<evidence type="ECO:0000259" key="4">
    <source>
        <dbReference type="PROSITE" id="PS50206"/>
    </source>
</evidence>
<dbReference type="InterPro" id="IPR001763">
    <property type="entry name" value="Rhodanese-like_dom"/>
</dbReference>
<organism evidence="5 6">
    <name type="scientific">Corynebacterium sphenisci DSM 44792</name>
    <dbReference type="NCBI Taxonomy" id="1437874"/>
    <lineage>
        <taxon>Bacteria</taxon>
        <taxon>Bacillati</taxon>
        <taxon>Actinomycetota</taxon>
        <taxon>Actinomycetes</taxon>
        <taxon>Mycobacteriales</taxon>
        <taxon>Corynebacteriaceae</taxon>
        <taxon>Corynebacterium</taxon>
    </lineage>
</organism>
<dbReference type="Pfam" id="PF00899">
    <property type="entry name" value="ThiF"/>
    <property type="match status" value="1"/>
</dbReference>
<dbReference type="AlphaFoldDB" id="A0A1L7CXP1"/>
<dbReference type="GO" id="GO:0005829">
    <property type="term" value="C:cytosol"/>
    <property type="evidence" value="ECO:0007669"/>
    <property type="project" value="TreeGrafter"/>
</dbReference>
<name>A0A1L7CXP1_9CORY</name>
<evidence type="ECO:0000313" key="6">
    <source>
        <dbReference type="Proteomes" id="UP000185469"/>
    </source>
</evidence>
<dbReference type="PANTHER" id="PTHR10953">
    <property type="entry name" value="UBIQUITIN-ACTIVATING ENZYME E1"/>
    <property type="match status" value="1"/>
</dbReference>
<dbReference type="GO" id="GO:0008641">
    <property type="term" value="F:ubiquitin-like modifier activating enzyme activity"/>
    <property type="evidence" value="ECO:0007669"/>
    <property type="project" value="InterPro"/>
</dbReference>
<dbReference type="PROSITE" id="PS50206">
    <property type="entry name" value="RHODANESE_3"/>
    <property type="match status" value="1"/>
</dbReference>
<gene>
    <name evidence="5" type="ORF">CSPHI_05740</name>
</gene>
<evidence type="ECO:0000256" key="3">
    <source>
        <dbReference type="ARBA" id="ARBA00022840"/>
    </source>
</evidence>
<dbReference type="FunFam" id="3.40.50.720:FF:000033">
    <property type="entry name" value="Adenylyltransferase and sulfurtransferase MOCS3"/>
    <property type="match status" value="1"/>
</dbReference>
<feature type="domain" description="Rhodanese" evidence="4">
    <location>
        <begin position="291"/>
        <end position="363"/>
    </location>
</feature>
<dbReference type="KEGG" id="csph:CSPHI_05740"/>